<organism evidence="3 4">
    <name type="scientific">Scopulibacillus daqui</name>
    <dbReference type="NCBI Taxonomy" id="1469162"/>
    <lineage>
        <taxon>Bacteria</taxon>
        <taxon>Bacillati</taxon>
        <taxon>Bacillota</taxon>
        <taxon>Bacilli</taxon>
        <taxon>Bacillales</taxon>
        <taxon>Sporolactobacillaceae</taxon>
        <taxon>Scopulibacillus</taxon>
    </lineage>
</organism>
<dbReference type="SMART" id="SM00014">
    <property type="entry name" value="acidPPc"/>
    <property type="match status" value="1"/>
</dbReference>
<feature type="transmembrane region" description="Helical" evidence="1">
    <location>
        <begin position="191"/>
        <end position="212"/>
    </location>
</feature>
<keyword evidence="1" id="KW-1133">Transmembrane helix</keyword>
<dbReference type="PANTHER" id="PTHR14969:SF13">
    <property type="entry name" value="AT30094P"/>
    <property type="match status" value="1"/>
</dbReference>
<dbReference type="GO" id="GO:0050380">
    <property type="term" value="F:undecaprenyl-diphosphatase activity"/>
    <property type="evidence" value="ECO:0007669"/>
    <property type="project" value="UniProtKB-EC"/>
</dbReference>
<sequence>MKDAMYKPGTWIGLFFINTILFFLTAWSIKSHQAYVRIIDQILTKLSRGYINDFKTSCALVITHLGDYHFCLTMTVIISIILFFLRQYFSSITFLVGFIGARYCRTALKYMLYRPRPNNIHLAPASDGSFPSGHMIYSVFFYGALLFFLIHILIKNGKQSKSWLGMAPALLLVILIGWSRVYLGVHYPTDIIGGIFIGAAWLSLVLSFYIFVKTYQK</sequence>
<dbReference type="CDD" id="cd03392">
    <property type="entry name" value="PAP2_like_2"/>
    <property type="match status" value="1"/>
</dbReference>
<dbReference type="SUPFAM" id="SSF48317">
    <property type="entry name" value="Acid phosphatase/Vanadium-dependent haloperoxidase"/>
    <property type="match status" value="1"/>
</dbReference>
<keyword evidence="1" id="KW-0812">Transmembrane</keyword>
<feature type="transmembrane region" description="Helical" evidence="1">
    <location>
        <begin position="133"/>
        <end position="154"/>
    </location>
</feature>
<keyword evidence="4" id="KW-1185">Reference proteome</keyword>
<evidence type="ECO:0000259" key="2">
    <source>
        <dbReference type="SMART" id="SM00014"/>
    </source>
</evidence>
<evidence type="ECO:0000313" key="3">
    <source>
        <dbReference type="EMBL" id="MBM7646309.1"/>
    </source>
</evidence>
<dbReference type="PANTHER" id="PTHR14969">
    <property type="entry name" value="SPHINGOSINE-1-PHOSPHATE PHOSPHOHYDROLASE"/>
    <property type="match status" value="1"/>
</dbReference>
<dbReference type="InterPro" id="IPR036938">
    <property type="entry name" value="PAP2/HPO_sf"/>
</dbReference>
<protein>
    <submittedName>
        <fullName evidence="3">Undecaprenyl-diphosphatase</fullName>
        <ecNumber evidence="3">3.6.1.27</ecNumber>
    </submittedName>
</protein>
<evidence type="ECO:0000313" key="4">
    <source>
        <dbReference type="Proteomes" id="UP000808914"/>
    </source>
</evidence>
<dbReference type="RefSeq" id="WP_205004198.1">
    <property type="nucleotide sequence ID" value="NZ_JAFBER010000019.1"/>
</dbReference>
<name>A0ABS2Q3P7_9BACL</name>
<comment type="caution">
    <text evidence="3">The sequence shown here is derived from an EMBL/GenBank/DDBJ whole genome shotgun (WGS) entry which is preliminary data.</text>
</comment>
<reference evidence="3 4" key="1">
    <citation type="submission" date="2021-01" db="EMBL/GenBank/DDBJ databases">
        <title>Genomic Encyclopedia of Type Strains, Phase IV (KMG-IV): sequencing the most valuable type-strain genomes for metagenomic binning, comparative biology and taxonomic classification.</title>
        <authorList>
            <person name="Goeker M."/>
        </authorList>
    </citation>
    <scope>NUCLEOTIDE SEQUENCE [LARGE SCALE GENOMIC DNA]</scope>
    <source>
        <strain evidence="3 4">DSM 28236</strain>
    </source>
</reference>
<keyword evidence="3" id="KW-0378">Hydrolase</keyword>
<accession>A0ABS2Q3P7</accession>
<dbReference type="EC" id="3.6.1.27" evidence="3"/>
<dbReference type="EMBL" id="JAFBER010000019">
    <property type="protein sequence ID" value="MBM7646309.1"/>
    <property type="molecule type" value="Genomic_DNA"/>
</dbReference>
<gene>
    <name evidence="3" type="ORF">JOD45_002537</name>
</gene>
<dbReference type="InterPro" id="IPR000326">
    <property type="entry name" value="PAP2/HPO"/>
</dbReference>
<feature type="domain" description="Phosphatidic acid phosphatase type 2/haloperoxidase" evidence="2">
    <location>
        <begin position="89"/>
        <end position="206"/>
    </location>
</feature>
<feature type="transmembrane region" description="Helical" evidence="1">
    <location>
        <begin position="67"/>
        <end position="85"/>
    </location>
</feature>
<dbReference type="Pfam" id="PF01569">
    <property type="entry name" value="PAP2"/>
    <property type="match status" value="1"/>
</dbReference>
<proteinExistence type="predicted"/>
<evidence type="ECO:0000256" key="1">
    <source>
        <dbReference type="SAM" id="Phobius"/>
    </source>
</evidence>
<feature type="transmembrane region" description="Helical" evidence="1">
    <location>
        <begin position="166"/>
        <end position="185"/>
    </location>
</feature>
<dbReference type="Proteomes" id="UP000808914">
    <property type="component" value="Unassembled WGS sequence"/>
</dbReference>
<keyword evidence="1" id="KW-0472">Membrane</keyword>
<feature type="transmembrane region" description="Helical" evidence="1">
    <location>
        <begin position="12"/>
        <end position="29"/>
    </location>
</feature>
<dbReference type="Gene3D" id="1.20.144.10">
    <property type="entry name" value="Phosphatidic acid phosphatase type 2/haloperoxidase"/>
    <property type="match status" value="1"/>
</dbReference>